<dbReference type="Gene3D" id="3.40.50.1000">
    <property type="entry name" value="HAD superfamily/HAD-like"/>
    <property type="match status" value="1"/>
</dbReference>
<dbReference type="Proteomes" id="UP000038045">
    <property type="component" value="Unplaced"/>
</dbReference>
<dbReference type="SMART" id="SM00577">
    <property type="entry name" value="CPDc"/>
    <property type="match status" value="1"/>
</dbReference>
<dbReference type="InterPro" id="IPR023214">
    <property type="entry name" value="HAD_sf"/>
</dbReference>
<protein>
    <recommendedName>
        <fullName evidence="2">protein-serine/threonine phosphatase</fullName>
        <ecNumber evidence="2">3.1.3.16</ecNumber>
    </recommendedName>
</protein>
<sequence length="614" mass="69196">MDNIYFTSREFYGSDNNGIGSTMVIPNSVQRSPLTLRRNLQSPLPRPSHSPSYYGNKMEGYNYNNNGSSHIPQSRTVVPLVSSNLPNDYYDQYGYAISSVNRSPNLSGGDRRHIYHNQPKKPGSFPLHLPVTPSYNIETGNYDNNKQYKSRDRNSIYHDLNNSVYNNESPKMVKKSNQFSSKPPPNYSNSKSSTPTQIRSNKSNQKSSSHDTSYYPQYEGFFPRKEQKIDVDRSIQQSRKDLQPLTANVVNITTVPEEKQQIKNSEIKMRKKAKVPKFISTFCCCLKPPGNMRSPEYGSNNKNNGVNTSINIESFKNGKSNGFSSNNNNTIVNVGPKDINNTSSSENVKINSAENPTDYLSNLITQATNYGKSPVPPSYRGGLKEIGNATDYENKNRFEVVKNMQTFTGEPLLPPILPKDVGKKCLVIDLDETLVHSSFQPVQNADFIIPVEIEGVQHKVYVLKRPFVDEFLDEVGKKYECILFTASLAKYADPVSDLLDPKGNLRSRLFRESCVLYNGNYVKDLSKLGRPLDQVIIIDNSPASYAFHPENAIAVKSWFEDREDRVLLDCLAFLDKLSIAPNIHSLKDKDTSSVENNYNNFTLIPKEVIASFDG</sequence>
<accession>A0A0N4ZFQ6</accession>
<evidence type="ECO:0000256" key="9">
    <source>
        <dbReference type="SAM" id="MobiDB-lite"/>
    </source>
</evidence>
<keyword evidence="6" id="KW-0904">Protein phosphatase</keyword>
<keyword evidence="4" id="KW-0378">Hydrolase</keyword>
<evidence type="ECO:0000259" key="10">
    <source>
        <dbReference type="PROSITE" id="PS50969"/>
    </source>
</evidence>
<dbReference type="SUPFAM" id="SSF56784">
    <property type="entry name" value="HAD-like"/>
    <property type="match status" value="1"/>
</dbReference>
<dbReference type="GO" id="GO:0004722">
    <property type="term" value="F:protein serine/threonine phosphatase activity"/>
    <property type="evidence" value="ECO:0007669"/>
    <property type="project" value="UniProtKB-EC"/>
</dbReference>
<evidence type="ECO:0000256" key="8">
    <source>
        <dbReference type="ARBA" id="ARBA00048336"/>
    </source>
</evidence>
<comment type="catalytic activity">
    <reaction evidence="8">
        <text>O-phospho-L-threonyl-[protein] + H2O = L-threonyl-[protein] + phosphate</text>
        <dbReference type="Rhea" id="RHEA:47004"/>
        <dbReference type="Rhea" id="RHEA-COMP:11060"/>
        <dbReference type="Rhea" id="RHEA-COMP:11605"/>
        <dbReference type="ChEBI" id="CHEBI:15377"/>
        <dbReference type="ChEBI" id="CHEBI:30013"/>
        <dbReference type="ChEBI" id="CHEBI:43474"/>
        <dbReference type="ChEBI" id="CHEBI:61977"/>
        <dbReference type="EC" id="3.1.3.16"/>
    </reaction>
</comment>
<dbReference type="InterPro" id="IPR004274">
    <property type="entry name" value="FCP1_dom"/>
</dbReference>
<dbReference type="PROSITE" id="PS50969">
    <property type="entry name" value="FCP1"/>
    <property type="match status" value="1"/>
</dbReference>
<comment type="catalytic activity">
    <reaction evidence="7">
        <text>O-phospho-L-seryl-[protein] + H2O = L-seryl-[protein] + phosphate</text>
        <dbReference type="Rhea" id="RHEA:20629"/>
        <dbReference type="Rhea" id="RHEA-COMP:9863"/>
        <dbReference type="Rhea" id="RHEA-COMP:11604"/>
        <dbReference type="ChEBI" id="CHEBI:15377"/>
        <dbReference type="ChEBI" id="CHEBI:29999"/>
        <dbReference type="ChEBI" id="CHEBI:43474"/>
        <dbReference type="ChEBI" id="CHEBI:83421"/>
        <dbReference type="EC" id="3.1.3.16"/>
    </reaction>
</comment>
<evidence type="ECO:0000256" key="2">
    <source>
        <dbReference type="ARBA" id="ARBA00013081"/>
    </source>
</evidence>
<dbReference type="FunFam" id="3.40.50.1000:FF:000192">
    <property type="entry name" value="CTD small phosphatase-like protein"/>
    <property type="match status" value="1"/>
</dbReference>
<dbReference type="InterPro" id="IPR050365">
    <property type="entry name" value="TIM50"/>
</dbReference>
<comment type="cofactor">
    <cofactor evidence="1">
        <name>Mg(2+)</name>
        <dbReference type="ChEBI" id="CHEBI:18420"/>
    </cofactor>
</comment>
<dbReference type="AlphaFoldDB" id="A0A0N4ZFQ6"/>
<keyword evidence="5" id="KW-0460">Magnesium</keyword>
<dbReference type="InterPro" id="IPR036412">
    <property type="entry name" value="HAD-like_sf"/>
</dbReference>
<dbReference type="Pfam" id="PF03031">
    <property type="entry name" value="NIF"/>
    <property type="match status" value="1"/>
</dbReference>
<dbReference type="InterPro" id="IPR011948">
    <property type="entry name" value="Dullard_phosphatase"/>
</dbReference>
<keyword evidence="11" id="KW-1185">Reference proteome</keyword>
<name>A0A0N4ZFQ6_PARTI</name>
<feature type="compositionally biased region" description="Low complexity" evidence="9">
    <location>
        <begin position="187"/>
        <end position="196"/>
    </location>
</feature>
<feature type="region of interest" description="Disordered" evidence="9">
    <location>
        <begin position="103"/>
        <end position="217"/>
    </location>
</feature>
<evidence type="ECO:0000256" key="1">
    <source>
        <dbReference type="ARBA" id="ARBA00001946"/>
    </source>
</evidence>
<dbReference type="EC" id="3.1.3.16" evidence="2"/>
<dbReference type="GO" id="GO:0046872">
    <property type="term" value="F:metal ion binding"/>
    <property type="evidence" value="ECO:0007669"/>
    <property type="project" value="UniProtKB-KW"/>
</dbReference>
<dbReference type="PANTHER" id="PTHR12210">
    <property type="entry name" value="DULLARD PROTEIN PHOSPHATASE"/>
    <property type="match status" value="1"/>
</dbReference>
<dbReference type="STRING" id="131310.A0A0N4ZFQ6"/>
<evidence type="ECO:0000256" key="5">
    <source>
        <dbReference type="ARBA" id="ARBA00022842"/>
    </source>
</evidence>
<evidence type="ECO:0000256" key="3">
    <source>
        <dbReference type="ARBA" id="ARBA00022723"/>
    </source>
</evidence>
<evidence type="ECO:0000256" key="6">
    <source>
        <dbReference type="ARBA" id="ARBA00022912"/>
    </source>
</evidence>
<dbReference type="NCBIfam" id="TIGR02251">
    <property type="entry name" value="HIF-SF_euk"/>
    <property type="match status" value="1"/>
</dbReference>
<feature type="domain" description="FCP1 homology" evidence="10">
    <location>
        <begin position="419"/>
        <end position="577"/>
    </location>
</feature>
<reference evidence="12" key="1">
    <citation type="submission" date="2017-02" db="UniProtKB">
        <authorList>
            <consortium name="WormBaseParasite"/>
        </authorList>
    </citation>
    <scope>IDENTIFICATION</scope>
</reference>
<evidence type="ECO:0000313" key="12">
    <source>
        <dbReference type="WBParaSite" id="PTRK_0000658500.1"/>
    </source>
</evidence>
<feature type="compositionally biased region" description="Polar residues" evidence="9">
    <location>
        <begin position="133"/>
        <end position="147"/>
    </location>
</feature>
<evidence type="ECO:0000256" key="7">
    <source>
        <dbReference type="ARBA" id="ARBA00047761"/>
    </source>
</evidence>
<feature type="compositionally biased region" description="Polar residues" evidence="9">
    <location>
        <begin position="160"/>
        <end position="179"/>
    </location>
</feature>
<evidence type="ECO:0000256" key="4">
    <source>
        <dbReference type="ARBA" id="ARBA00022801"/>
    </source>
</evidence>
<proteinExistence type="predicted"/>
<evidence type="ECO:0000313" key="11">
    <source>
        <dbReference type="Proteomes" id="UP000038045"/>
    </source>
</evidence>
<organism evidence="11 12">
    <name type="scientific">Parastrongyloides trichosuri</name>
    <name type="common">Possum-specific nematode worm</name>
    <dbReference type="NCBI Taxonomy" id="131310"/>
    <lineage>
        <taxon>Eukaryota</taxon>
        <taxon>Metazoa</taxon>
        <taxon>Ecdysozoa</taxon>
        <taxon>Nematoda</taxon>
        <taxon>Chromadorea</taxon>
        <taxon>Rhabditida</taxon>
        <taxon>Tylenchina</taxon>
        <taxon>Panagrolaimomorpha</taxon>
        <taxon>Strongyloidoidea</taxon>
        <taxon>Strongyloididae</taxon>
        <taxon>Parastrongyloides</taxon>
    </lineage>
</organism>
<dbReference type="WBParaSite" id="PTRK_0000658500.1">
    <property type="protein sequence ID" value="PTRK_0000658500.1"/>
    <property type="gene ID" value="PTRK_0000658500"/>
</dbReference>
<keyword evidence="3" id="KW-0479">Metal-binding</keyword>
<dbReference type="CDD" id="cd07521">
    <property type="entry name" value="HAD_FCP1-like"/>
    <property type="match status" value="1"/>
</dbReference>
<feature type="compositionally biased region" description="Polar residues" evidence="9">
    <location>
        <begin position="197"/>
        <end position="215"/>
    </location>
</feature>